<feature type="transmembrane region" description="Helical" evidence="1">
    <location>
        <begin position="35"/>
        <end position="53"/>
    </location>
</feature>
<gene>
    <name evidence="2" type="ORF">R6G71_01830</name>
    <name evidence="3" type="ORF">SAMN05421878_10943</name>
</gene>
<dbReference type="EMBL" id="FNAU01000009">
    <property type="protein sequence ID" value="SDE44637.1"/>
    <property type="molecule type" value="Genomic_DNA"/>
</dbReference>
<name>A0A1G7CZC0_9ACTO</name>
<evidence type="ECO:0000313" key="2">
    <source>
        <dbReference type="EMBL" id="MDY5152793.1"/>
    </source>
</evidence>
<feature type="transmembrane region" description="Helical" evidence="1">
    <location>
        <begin position="219"/>
        <end position="240"/>
    </location>
</feature>
<keyword evidence="1" id="KW-1133">Transmembrane helix</keyword>
<dbReference type="Proteomes" id="UP000182744">
    <property type="component" value="Unassembled WGS sequence"/>
</dbReference>
<feature type="transmembrane region" description="Helical" evidence="1">
    <location>
        <begin position="60"/>
        <end position="81"/>
    </location>
</feature>
<protein>
    <submittedName>
        <fullName evidence="3">Uncharacterized protein</fullName>
    </submittedName>
</protein>
<reference evidence="3" key="2">
    <citation type="submission" date="2016-10" db="EMBL/GenBank/DDBJ databases">
        <authorList>
            <person name="de Groot N.N."/>
        </authorList>
    </citation>
    <scope>NUCLEOTIDE SEQUENCE [LARGE SCALE GENOMIC DNA]</scope>
    <source>
        <strain evidence="3">DSM 20639</strain>
    </source>
</reference>
<accession>A0A1G7CZC0</accession>
<reference evidence="4" key="1">
    <citation type="submission" date="2016-10" db="EMBL/GenBank/DDBJ databases">
        <authorList>
            <person name="Varghese N."/>
        </authorList>
    </citation>
    <scope>NUCLEOTIDE SEQUENCE [LARGE SCALE GENOMIC DNA]</scope>
    <source>
        <strain evidence="4">DSM 20639</strain>
    </source>
</reference>
<evidence type="ECO:0000313" key="4">
    <source>
        <dbReference type="Proteomes" id="UP000182744"/>
    </source>
</evidence>
<proteinExistence type="predicted"/>
<keyword evidence="1" id="KW-0812">Transmembrane</keyword>
<keyword evidence="1" id="KW-0472">Membrane</keyword>
<dbReference type="RefSeq" id="WP_074662750.1">
    <property type="nucleotide sequence ID" value="NZ_FNAU01000009.1"/>
</dbReference>
<dbReference type="AlphaFoldDB" id="A0A1G7CZC0"/>
<evidence type="ECO:0000256" key="1">
    <source>
        <dbReference type="SAM" id="Phobius"/>
    </source>
</evidence>
<dbReference type="Proteomes" id="UP001273799">
    <property type="component" value="Unassembled WGS sequence"/>
</dbReference>
<evidence type="ECO:0000313" key="3">
    <source>
        <dbReference type="EMBL" id="SDE44637.1"/>
    </source>
</evidence>
<keyword evidence="4" id="KW-1185">Reference proteome</keyword>
<organism evidence="3 4">
    <name type="scientific">Actinobaculum suis</name>
    <dbReference type="NCBI Taxonomy" id="1657"/>
    <lineage>
        <taxon>Bacteria</taxon>
        <taxon>Bacillati</taxon>
        <taxon>Actinomycetota</taxon>
        <taxon>Actinomycetes</taxon>
        <taxon>Actinomycetales</taxon>
        <taxon>Actinomycetaceae</taxon>
        <taxon>Actinobaculum</taxon>
    </lineage>
</organism>
<reference evidence="2" key="3">
    <citation type="submission" date="2023-10" db="EMBL/GenBank/DDBJ databases">
        <title>Whole Genome based description of the genera Actinobaculum and Actinotignum reveals a complex phylogenetic relationship within the species included in the genus Actinotignum.</title>
        <authorList>
            <person name="Jensen C.S."/>
            <person name="Dargis R."/>
            <person name="Kemp M."/>
            <person name="Christensen J.J."/>
        </authorList>
    </citation>
    <scope>NUCLEOTIDE SEQUENCE</scope>
    <source>
        <strain evidence="2">Actinobaculum_suis_CCUG19206T</strain>
    </source>
</reference>
<dbReference type="EMBL" id="JAWNFU010000001">
    <property type="protein sequence ID" value="MDY5152793.1"/>
    <property type="molecule type" value="Genomic_DNA"/>
</dbReference>
<sequence>MVRPYLGTHVVAEVWAAAKRGAKRPIDHVRRCTTGLLWGLLVGEVVALMWLNFRLASSAGITLLVITLLLLAALASPWWLWRDPKPGPGADVVARVLGTDESSGVRTYKKSRGKMAVFLPVVVRPVAEQDGSADFRTVVAAYGKNDGSFHESAPGTLMALRQIERGYGELENSPEISPEQQELIDKLARRPKLMANNPPVLPFKTGSLERSDWVDQLEWWGGIAAGVAAGIGLVILCGNFA</sequence>